<dbReference type="HAMAP" id="MF_01808">
    <property type="entry name" value="Recomb_XerC_XerD"/>
    <property type="match status" value="1"/>
</dbReference>
<comment type="caution">
    <text evidence="13">The sequence shown here is derived from an EMBL/GenBank/DDBJ whole genome shotgun (WGS) entry which is preliminary data.</text>
</comment>
<dbReference type="SUPFAM" id="SSF56349">
    <property type="entry name" value="DNA breaking-rejoining enzymes"/>
    <property type="match status" value="1"/>
</dbReference>
<feature type="chain" id="PRO_5020674934" description="Tyrosine recombinase XerC" evidence="10">
    <location>
        <begin position="20"/>
        <end position="314"/>
    </location>
</feature>
<dbReference type="RefSeq" id="WP_130989877.1">
    <property type="nucleotide sequence ID" value="NZ_SISK01000002.1"/>
</dbReference>
<evidence type="ECO:0000256" key="8">
    <source>
        <dbReference type="ARBA" id="ARBA00023306"/>
    </source>
</evidence>
<evidence type="ECO:0000256" key="5">
    <source>
        <dbReference type="ARBA" id="ARBA00022908"/>
    </source>
</evidence>
<accession>A0A4Q9G4V6</accession>
<comment type="subunit">
    <text evidence="9">Forms a cyclic heterotetrameric complex composed of two molecules of XerC and two molecules of XerD.</text>
</comment>
<feature type="active site" evidence="9">
    <location>
        <position position="286"/>
    </location>
</feature>
<dbReference type="Pfam" id="PF00589">
    <property type="entry name" value="Phage_integrase"/>
    <property type="match status" value="1"/>
</dbReference>
<dbReference type="PROSITE" id="PS51898">
    <property type="entry name" value="TYR_RECOMBINASE"/>
    <property type="match status" value="1"/>
</dbReference>
<dbReference type="GO" id="GO:0003677">
    <property type="term" value="F:DNA binding"/>
    <property type="evidence" value="ECO:0007669"/>
    <property type="project" value="UniProtKB-UniRule"/>
</dbReference>
<keyword evidence="2 9" id="KW-0963">Cytoplasm</keyword>
<keyword evidence="3 9" id="KW-0132">Cell division</keyword>
<evidence type="ECO:0000256" key="1">
    <source>
        <dbReference type="ARBA" id="ARBA00004496"/>
    </source>
</evidence>
<evidence type="ECO:0000256" key="10">
    <source>
        <dbReference type="SAM" id="SignalP"/>
    </source>
</evidence>
<evidence type="ECO:0000256" key="6">
    <source>
        <dbReference type="ARBA" id="ARBA00023125"/>
    </source>
</evidence>
<keyword evidence="14" id="KW-1185">Reference proteome</keyword>
<dbReference type="Pfam" id="PF02899">
    <property type="entry name" value="Phage_int_SAM_1"/>
    <property type="match status" value="1"/>
</dbReference>
<dbReference type="GO" id="GO:0005737">
    <property type="term" value="C:cytoplasm"/>
    <property type="evidence" value="ECO:0007669"/>
    <property type="project" value="UniProtKB-SubCell"/>
</dbReference>
<dbReference type="Gene3D" id="1.10.150.130">
    <property type="match status" value="1"/>
</dbReference>
<keyword evidence="7 9" id="KW-0233">DNA recombination</keyword>
<sequence>MTATGAPAFLALAPAMANALTRWLEVEAAARDRSDHTITAYRADLLAFLAFLGGHHGQAATPKALAGLRQTDMRAFAAAERARGLGARSLARRQSAVRSFLRWISDREGHDLSAALSTRSPKYTRSLPRPLTPGQARDTLQMVAAGHDTPWVAARDVAVLTLLWGCGLRISEALGLNGGDWPFRDSLTITGKGGRQRHVPVLPVARDAVAGYLAQCPWQPAPGQPLFRGVRGGRLSASVTEATMRNARAALGLPPTATPHALRHSFATHLLAAGGDLRTIQELLGHASLSTTQVYTGVDDAHLMAVYHAAHPRG</sequence>
<evidence type="ECO:0000256" key="2">
    <source>
        <dbReference type="ARBA" id="ARBA00022490"/>
    </source>
</evidence>
<dbReference type="GO" id="GO:0006313">
    <property type="term" value="P:DNA transposition"/>
    <property type="evidence" value="ECO:0007669"/>
    <property type="project" value="UniProtKB-UniRule"/>
</dbReference>
<comment type="subcellular location">
    <subcellularLocation>
        <location evidence="1 9">Cytoplasm</location>
    </subcellularLocation>
</comment>
<dbReference type="InterPro" id="IPR013762">
    <property type="entry name" value="Integrase-like_cat_sf"/>
</dbReference>
<feature type="domain" description="Core-binding (CB)" evidence="12">
    <location>
        <begin position="14"/>
        <end position="105"/>
    </location>
</feature>
<name>A0A4Q9G4V6_9RHOB</name>
<keyword evidence="10" id="KW-0732">Signal</keyword>
<evidence type="ECO:0000256" key="9">
    <source>
        <dbReference type="HAMAP-Rule" id="MF_01808"/>
    </source>
</evidence>
<evidence type="ECO:0000256" key="4">
    <source>
        <dbReference type="ARBA" id="ARBA00022829"/>
    </source>
</evidence>
<organism evidence="13 14">
    <name type="scientific">Paracoccus subflavus</name>
    <dbReference type="NCBI Taxonomy" id="2528244"/>
    <lineage>
        <taxon>Bacteria</taxon>
        <taxon>Pseudomonadati</taxon>
        <taxon>Pseudomonadota</taxon>
        <taxon>Alphaproteobacteria</taxon>
        <taxon>Rhodobacterales</taxon>
        <taxon>Paracoccaceae</taxon>
        <taxon>Paracoccus</taxon>
    </lineage>
</organism>
<dbReference type="InterPro" id="IPR050090">
    <property type="entry name" value="Tyrosine_recombinase_XerCD"/>
</dbReference>
<keyword evidence="4 9" id="KW-0159">Chromosome partition</keyword>
<dbReference type="PANTHER" id="PTHR30349:SF90">
    <property type="entry name" value="TYROSINE RECOMBINASE XERD"/>
    <property type="match status" value="1"/>
</dbReference>
<dbReference type="InterPro" id="IPR002104">
    <property type="entry name" value="Integrase_catalytic"/>
</dbReference>
<dbReference type="InterPro" id="IPR023009">
    <property type="entry name" value="Tyrosine_recombinase_XerC/XerD"/>
</dbReference>
<dbReference type="OrthoDB" id="9801717at2"/>
<dbReference type="InterPro" id="IPR011010">
    <property type="entry name" value="DNA_brk_join_enz"/>
</dbReference>
<dbReference type="GO" id="GO:0009037">
    <property type="term" value="F:tyrosine-based site-specific recombinase activity"/>
    <property type="evidence" value="ECO:0007669"/>
    <property type="project" value="UniProtKB-UniRule"/>
</dbReference>
<evidence type="ECO:0000256" key="7">
    <source>
        <dbReference type="ARBA" id="ARBA00023172"/>
    </source>
</evidence>
<keyword evidence="6 9" id="KW-0238">DNA-binding</keyword>
<comment type="function">
    <text evidence="9">Site-specific tyrosine recombinase, which acts by catalyzing the cutting and rejoining of the recombining DNA molecules. The XerC-XerD complex is essential to convert dimers of the bacterial chromosome into monomers to permit their segregation at cell division. It also contributes to the segregational stability of plasmids.</text>
</comment>
<evidence type="ECO:0000313" key="14">
    <source>
        <dbReference type="Proteomes" id="UP000293520"/>
    </source>
</evidence>
<feature type="active site" evidence="9">
    <location>
        <position position="263"/>
    </location>
</feature>
<dbReference type="InterPro" id="IPR044068">
    <property type="entry name" value="CB"/>
</dbReference>
<dbReference type="EMBL" id="SISK01000002">
    <property type="protein sequence ID" value="TBN42447.1"/>
    <property type="molecule type" value="Genomic_DNA"/>
</dbReference>
<dbReference type="AlphaFoldDB" id="A0A4Q9G4V6"/>
<dbReference type="GO" id="GO:0051301">
    <property type="term" value="P:cell division"/>
    <property type="evidence" value="ECO:0007669"/>
    <property type="project" value="UniProtKB-KW"/>
</dbReference>
<feature type="signal peptide" evidence="10">
    <location>
        <begin position="1"/>
        <end position="19"/>
    </location>
</feature>
<keyword evidence="8 9" id="KW-0131">Cell cycle</keyword>
<dbReference type="Proteomes" id="UP000293520">
    <property type="component" value="Unassembled WGS sequence"/>
</dbReference>
<dbReference type="InterPro" id="IPR004107">
    <property type="entry name" value="Integrase_SAM-like_N"/>
</dbReference>
<dbReference type="Gene3D" id="1.10.443.10">
    <property type="entry name" value="Intergrase catalytic core"/>
    <property type="match status" value="1"/>
</dbReference>
<gene>
    <name evidence="9" type="primary">xerC</name>
    <name evidence="13" type="ORF">EYE42_03195</name>
</gene>
<keyword evidence="5 9" id="KW-0229">DNA integration</keyword>
<evidence type="ECO:0000259" key="11">
    <source>
        <dbReference type="PROSITE" id="PS51898"/>
    </source>
</evidence>
<protein>
    <recommendedName>
        <fullName evidence="9">Tyrosine recombinase XerC</fullName>
    </recommendedName>
</protein>
<reference evidence="13 14" key="1">
    <citation type="submission" date="2019-02" db="EMBL/GenBank/DDBJ databases">
        <title>Paracoccus subflavus sp. nov., isolated from marine sediment of the Pacific Ocean.</title>
        <authorList>
            <person name="Zhang G."/>
        </authorList>
    </citation>
    <scope>NUCLEOTIDE SEQUENCE [LARGE SCALE GENOMIC DNA]</scope>
    <source>
        <strain evidence="13 14">GY0581</strain>
    </source>
</reference>
<feature type="domain" description="Tyr recombinase" evidence="11">
    <location>
        <begin position="126"/>
        <end position="308"/>
    </location>
</feature>
<comment type="similarity">
    <text evidence="9">Belongs to the 'phage' integrase family. XerC subfamily.</text>
</comment>
<proteinExistence type="inferred from homology"/>
<dbReference type="PANTHER" id="PTHR30349">
    <property type="entry name" value="PHAGE INTEGRASE-RELATED"/>
    <property type="match status" value="1"/>
</dbReference>
<feature type="active site" evidence="9">
    <location>
        <position position="192"/>
    </location>
</feature>
<dbReference type="GO" id="GO:0007059">
    <property type="term" value="P:chromosome segregation"/>
    <property type="evidence" value="ECO:0007669"/>
    <property type="project" value="UniProtKB-UniRule"/>
</dbReference>
<evidence type="ECO:0000259" key="12">
    <source>
        <dbReference type="PROSITE" id="PS51900"/>
    </source>
</evidence>
<evidence type="ECO:0000313" key="13">
    <source>
        <dbReference type="EMBL" id="TBN42447.1"/>
    </source>
</evidence>
<dbReference type="PROSITE" id="PS51900">
    <property type="entry name" value="CB"/>
    <property type="match status" value="1"/>
</dbReference>
<feature type="active site" description="O-(3'-phospho-DNA)-tyrosine intermediate" evidence="9">
    <location>
        <position position="295"/>
    </location>
</feature>
<dbReference type="InterPro" id="IPR010998">
    <property type="entry name" value="Integrase_recombinase_N"/>
</dbReference>
<feature type="active site" evidence="9">
    <location>
        <position position="169"/>
    </location>
</feature>
<evidence type="ECO:0000256" key="3">
    <source>
        <dbReference type="ARBA" id="ARBA00022618"/>
    </source>
</evidence>
<feature type="active site" evidence="9">
    <location>
        <position position="260"/>
    </location>
</feature>